<comment type="caution">
    <text evidence="1">The sequence shown here is derived from an EMBL/GenBank/DDBJ whole genome shotgun (WGS) entry which is preliminary data.</text>
</comment>
<proteinExistence type="predicted"/>
<dbReference type="AlphaFoldDB" id="A0A6L6YDC9"/>
<dbReference type="Proteomes" id="UP000472580">
    <property type="component" value="Unassembled WGS sequence"/>
</dbReference>
<name>A0A6L6YDC9_9BURK</name>
<sequence>MENSSQSSGADQMNAAIPEGADLPSLDDPQEVNYLLYSHALAVANRLSEAARKHVSRQEVIDVDKKASAFLASALLGKNPAYAPAKVNTPETIERRLRSALSNRLSQVGLTEHDVVDSRDFMQVAMFMFTNEVHELIQEIEKNPDTIVEEGPIKLNALLGKWGQLITKEHLDA</sequence>
<dbReference type="OrthoDB" id="9801102at2"/>
<accession>A0A6L6YDC9</accession>
<keyword evidence="2" id="KW-1185">Reference proteome</keyword>
<evidence type="ECO:0000313" key="2">
    <source>
        <dbReference type="Proteomes" id="UP000472580"/>
    </source>
</evidence>
<reference evidence="1 2" key="1">
    <citation type="submission" date="2019-12" db="EMBL/GenBank/DDBJ databases">
        <title>Microbes associate with the intestines of laboratory mice.</title>
        <authorList>
            <person name="Navarre W."/>
            <person name="Wong E."/>
        </authorList>
    </citation>
    <scope>NUCLEOTIDE SEQUENCE [LARGE SCALE GENOMIC DNA]</scope>
    <source>
        <strain evidence="1 2">NM82_D38</strain>
    </source>
</reference>
<gene>
    <name evidence="1" type="ORF">E5987_00440</name>
</gene>
<protein>
    <submittedName>
        <fullName evidence="1">Uncharacterized protein</fullName>
    </submittedName>
</protein>
<evidence type="ECO:0000313" key="1">
    <source>
        <dbReference type="EMBL" id="MVX55680.1"/>
    </source>
</evidence>
<dbReference type="EMBL" id="WSRP01000001">
    <property type="protein sequence ID" value="MVX55680.1"/>
    <property type="molecule type" value="Genomic_DNA"/>
</dbReference>
<organism evidence="1 2">
    <name type="scientific">Parasutterella muris</name>
    <dbReference type="NCBI Taxonomy" id="2565572"/>
    <lineage>
        <taxon>Bacteria</taxon>
        <taxon>Pseudomonadati</taxon>
        <taxon>Pseudomonadota</taxon>
        <taxon>Betaproteobacteria</taxon>
        <taxon>Burkholderiales</taxon>
        <taxon>Sutterellaceae</taxon>
        <taxon>Parasutterella</taxon>
    </lineage>
</organism>